<protein>
    <recommendedName>
        <fullName evidence="11">C2H2-type domain-containing protein</fullName>
    </recommendedName>
</protein>
<dbReference type="PANTHER" id="PTHR47772">
    <property type="entry name" value="ZINC FINGER PROTEIN 200"/>
    <property type="match status" value="1"/>
</dbReference>
<evidence type="ECO:0000256" key="6">
    <source>
        <dbReference type="ARBA" id="ARBA00023015"/>
    </source>
</evidence>
<keyword evidence="4 9" id="KW-0863">Zinc-finger</keyword>
<comment type="subcellular location">
    <subcellularLocation>
        <location evidence="1">Nucleus</location>
    </subcellularLocation>
</comment>
<keyword evidence="2" id="KW-0479">Metal-binding</keyword>
<sequence length="415" mass="47740">MNETDEIPILQIGNQVQSLLGLKPIMRLKSQDQLEQGHYRYLCLKSNQHQVKSEGAEDVKFEGPTLRDRCSSKEDFNNGFNDALVDQEDTFIDDIDDEEIDEDHDEYLSLNDAAKLVKVELGSNPIFEEHSIWDEAKSGLKNLTRKRRNARKSVSKPRKLAQEDTDDIEPVPKKRPGRKRTKHLDLDADPGSLACEECGRICPNRGAYLQHKETHNKTKDFICSHCGKGFKNDRYLQSHISYTHMGKTWVCDFCGKVFKQPSSWRLHKAQKHSTVPPRRPHCEHCGKTFMSNTTLKFHQAVVHQIGEYFQCTQCDRKYAAQLLLDEHVRTRHMGVKYPCAACGKIFHHRQTLKRHQVKNKCPPPDSNAEDSVSARNLDVAPQVHSNNNLNLRPHVEAKFDLKSQFDSQESHKKLI</sequence>
<evidence type="ECO:0000256" key="9">
    <source>
        <dbReference type="PROSITE-ProRule" id="PRU00042"/>
    </source>
</evidence>
<evidence type="ECO:0000256" key="10">
    <source>
        <dbReference type="SAM" id="MobiDB-lite"/>
    </source>
</evidence>
<keyword evidence="7" id="KW-0804">Transcription</keyword>
<feature type="domain" description="C2H2-type" evidence="11">
    <location>
        <begin position="221"/>
        <end position="249"/>
    </location>
</feature>
<feature type="domain" description="C2H2-type" evidence="11">
    <location>
        <begin position="249"/>
        <end position="277"/>
    </location>
</feature>
<dbReference type="PANTHER" id="PTHR47772:SF13">
    <property type="entry name" value="GASTRULA ZINC FINGER PROTEIN XLCGF49.1-LIKE-RELATED"/>
    <property type="match status" value="1"/>
</dbReference>
<evidence type="ECO:0000256" key="1">
    <source>
        <dbReference type="ARBA" id="ARBA00004123"/>
    </source>
</evidence>
<dbReference type="PROSITE" id="PS50157">
    <property type="entry name" value="ZINC_FINGER_C2H2_2"/>
    <property type="match status" value="6"/>
</dbReference>
<accession>A0A553NUB8</accession>
<evidence type="ECO:0000256" key="7">
    <source>
        <dbReference type="ARBA" id="ARBA00023163"/>
    </source>
</evidence>
<dbReference type="GO" id="GO:0008270">
    <property type="term" value="F:zinc ion binding"/>
    <property type="evidence" value="ECO:0007669"/>
    <property type="project" value="UniProtKB-KW"/>
</dbReference>
<dbReference type="SUPFAM" id="SSF57667">
    <property type="entry name" value="beta-beta-alpha zinc fingers"/>
    <property type="match status" value="3"/>
</dbReference>
<evidence type="ECO:0000313" key="12">
    <source>
        <dbReference type="EMBL" id="TRY69022.1"/>
    </source>
</evidence>
<feature type="compositionally biased region" description="Basic residues" evidence="10">
    <location>
        <begin position="144"/>
        <end position="159"/>
    </location>
</feature>
<evidence type="ECO:0000313" key="13">
    <source>
        <dbReference type="Proteomes" id="UP000318571"/>
    </source>
</evidence>
<keyword evidence="6" id="KW-0805">Transcription regulation</keyword>
<dbReference type="AlphaFoldDB" id="A0A553NUB8"/>
<feature type="region of interest" description="Disordered" evidence="10">
    <location>
        <begin position="144"/>
        <end position="185"/>
    </location>
</feature>
<dbReference type="GO" id="GO:0005634">
    <property type="term" value="C:nucleus"/>
    <property type="evidence" value="ECO:0007669"/>
    <property type="project" value="UniProtKB-SubCell"/>
</dbReference>
<evidence type="ECO:0000256" key="4">
    <source>
        <dbReference type="ARBA" id="ARBA00022771"/>
    </source>
</evidence>
<keyword evidence="3" id="KW-0677">Repeat</keyword>
<dbReference type="InterPro" id="IPR036236">
    <property type="entry name" value="Znf_C2H2_sf"/>
</dbReference>
<comment type="caution">
    <text evidence="12">The sequence shown here is derived from an EMBL/GenBank/DDBJ whole genome shotgun (WGS) entry which is preliminary data.</text>
</comment>
<feature type="domain" description="C2H2-type" evidence="11">
    <location>
        <begin position="193"/>
        <end position="220"/>
    </location>
</feature>
<proteinExistence type="predicted"/>
<feature type="domain" description="C2H2-type" evidence="11">
    <location>
        <begin position="337"/>
        <end position="364"/>
    </location>
</feature>
<dbReference type="OMA" id="RNYYEES"/>
<keyword evidence="13" id="KW-1185">Reference proteome</keyword>
<evidence type="ECO:0000256" key="2">
    <source>
        <dbReference type="ARBA" id="ARBA00022723"/>
    </source>
</evidence>
<feature type="compositionally biased region" description="Basic residues" evidence="10">
    <location>
        <begin position="173"/>
        <end position="182"/>
    </location>
</feature>
<dbReference type="Gene3D" id="3.30.160.60">
    <property type="entry name" value="Classic Zinc Finger"/>
    <property type="match status" value="3"/>
</dbReference>
<evidence type="ECO:0000256" key="3">
    <source>
        <dbReference type="ARBA" id="ARBA00022737"/>
    </source>
</evidence>
<dbReference type="PROSITE" id="PS00028">
    <property type="entry name" value="ZINC_FINGER_C2H2_1"/>
    <property type="match status" value="5"/>
</dbReference>
<gene>
    <name evidence="12" type="ORF">TCAL_03812</name>
</gene>
<dbReference type="Pfam" id="PF00096">
    <property type="entry name" value="zf-C2H2"/>
    <property type="match status" value="2"/>
</dbReference>
<dbReference type="EMBL" id="VCGU01000010">
    <property type="protein sequence ID" value="TRY69022.1"/>
    <property type="molecule type" value="Genomic_DNA"/>
</dbReference>
<dbReference type="SMART" id="SM00355">
    <property type="entry name" value="ZnF_C2H2"/>
    <property type="match status" value="6"/>
</dbReference>
<name>A0A553NUB8_TIGCA</name>
<organism evidence="12 13">
    <name type="scientific">Tigriopus californicus</name>
    <name type="common">Marine copepod</name>
    <dbReference type="NCBI Taxonomy" id="6832"/>
    <lineage>
        <taxon>Eukaryota</taxon>
        <taxon>Metazoa</taxon>
        <taxon>Ecdysozoa</taxon>
        <taxon>Arthropoda</taxon>
        <taxon>Crustacea</taxon>
        <taxon>Multicrustacea</taxon>
        <taxon>Hexanauplia</taxon>
        <taxon>Copepoda</taxon>
        <taxon>Harpacticoida</taxon>
        <taxon>Harpacticidae</taxon>
        <taxon>Tigriopus</taxon>
    </lineage>
</organism>
<evidence type="ECO:0000256" key="8">
    <source>
        <dbReference type="ARBA" id="ARBA00023242"/>
    </source>
</evidence>
<feature type="domain" description="C2H2-type" evidence="11">
    <location>
        <begin position="280"/>
        <end position="303"/>
    </location>
</feature>
<keyword evidence="5" id="KW-0862">Zinc</keyword>
<dbReference type="InterPro" id="IPR013087">
    <property type="entry name" value="Znf_C2H2_type"/>
</dbReference>
<dbReference type="STRING" id="6832.A0A553NUB8"/>
<dbReference type="InterPro" id="IPR050636">
    <property type="entry name" value="C2H2-ZF_domain-containing"/>
</dbReference>
<evidence type="ECO:0000259" key="11">
    <source>
        <dbReference type="PROSITE" id="PS50157"/>
    </source>
</evidence>
<keyword evidence="8" id="KW-0539">Nucleus</keyword>
<reference evidence="12 13" key="1">
    <citation type="journal article" date="2018" name="Nat. Ecol. Evol.">
        <title>Genomic signatures of mitonuclear coevolution across populations of Tigriopus californicus.</title>
        <authorList>
            <person name="Barreto F.S."/>
            <person name="Watson E.T."/>
            <person name="Lima T.G."/>
            <person name="Willett C.S."/>
            <person name="Edmands S."/>
            <person name="Li W."/>
            <person name="Burton R.S."/>
        </authorList>
    </citation>
    <scope>NUCLEOTIDE SEQUENCE [LARGE SCALE GENOMIC DNA]</scope>
    <source>
        <strain evidence="12 13">San Diego</strain>
    </source>
</reference>
<evidence type="ECO:0000256" key="5">
    <source>
        <dbReference type="ARBA" id="ARBA00022833"/>
    </source>
</evidence>
<dbReference type="Proteomes" id="UP000318571">
    <property type="component" value="Chromosome 1"/>
</dbReference>
<feature type="domain" description="C2H2-type" evidence="11">
    <location>
        <begin position="309"/>
        <end position="337"/>
    </location>
</feature>